<proteinExistence type="predicted"/>
<organism evidence="2 3">
    <name type="scientific">Aspergillus cavernicola</name>
    <dbReference type="NCBI Taxonomy" id="176166"/>
    <lineage>
        <taxon>Eukaryota</taxon>
        <taxon>Fungi</taxon>
        <taxon>Dikarya</taxon>
        <taxon>Ascomycota</taxon>
        <taxon>Pezizomycotina</taxon>
        <taxon>Eurotiomycetes</taxon>
        <taxon>Eurotiomycetidae</taxon>
        <taxon>Eurotiales</taxon>
        <taxon>Aspergillaceae</taxon>
        <taxon>Aspergillus</taxon>
        <taxon>Aspergillus subgen. Nidulantes</taxon>
    </lineage>
</organism>
<dbReference type="Proteomes" id="UP001610335">
    <property type="component" value="Unassembled WGS sequence"/>
</dbReference>
<comment type="caution">
    <text evidence="2">The sequence shown here is derived from an EMBL/GenBank/DDBJ whole genome shotgun (WGS) entry which is preliminary data.</text>
</comment>
<feature type="transmembrane region" description="Helical" evidence="1">
    <location>
        <begin position="99"/>
        <end position="121"/>
    </location>
</feature>
<feature type="transmembrane region" description="Helical" evidence="1">
    <location>
        <begin position="168"/>
        <end position="188"/>
    </location>
</feature>
<gene>
    <name evidence="2" type="ORF">BDW59DRAFT_153195</name>
</gene>
<keyword evidence="1" id="KW-0472">Membrane</keyword>
<keyword evidence="1" id="KW-0812">Transmembrane</keyword>
<sequence length="217" mass="23510">MAALTRVYTALAVFILASWTIIVLGFTALDVLNTNRSLIELIASPSLLTFLICRLLVVSQSNGTQDETTIAHSLTTAHLRSPRNALILLLLTLSWLYEILFKCVMMLFVTFFGGILATAIYSEGLTETGTTAPADDGPDTKALVQAGEFKENTGVDLVEIVRMIPAKALIYVVVLVWVSIATLGLYVLRLAWRSLRVVFGSSSVAAAVSADMVEVKQ</sequence>
<evidence type="ECO:0000313" key="2">
    <source>
        <dbReference type="EMBL" id="KAL2816609.1"/>
    </source>
</evidence>
<keyword evidence="1" id="KW-1133">Transmembrane helix</keyword>
<feature type="transmembrane region" description="Helical" evidence="1">
    <location>
        <begin position="38"/>
        <end position="57"/>
    </location>
</feature>
<name>A0ABR4HM91_9EURO</name>
<protein>
    <submittedName>
        <fullName evidence="2">Uncharacterized protein</fullName>
    </submittedName>
</protein>
<keyword evidence="3" id="KW-1185">Reference proteome</keyword>
<evidence type="ECO:0000313" key="3">
    <source>
        <dbReference type="Proteomes" id="UP001610335"/>
    </source>
</evidence>
<accession>A0ABR4HM91</accession>
<evidence type="ECO:0000256" key="1">
    <source>
        <dbReference type="SAM" id="Phobius"/>
    </source>
</evidence>
<dbReference type="EMBL" id="JBFXLS010000100">
    <property type="protein sequence ID" value="KAL2816609.1"/>
    <property type="molecule type" value="Genomic_DNA"/>
</dbReference>
<feature type="transmembrane region" description="Helical" evidence="1">
    <location>
        <begin position="7"/>
        <end position="26"/>
    </location>
</feature>
<reference evidence="2 3" key="1">
    <citation type="submission" date="2024-07" db="EMBL/GenBank/DDBJ databases">
        <title>Section-level genome sequencing and comparative genomics of Aspergillus sections Usti and Cavernicolus.</title>
        <authorList>
            <consortium name="Lawrence Berkeley National Laboratory"/>
            <person name="Nybo J.L."/>
            <person name="Vesth T.C."/>
            <person name="Theobald S."/>
            <person name="Frisvad J.C."/>
            <person name="Larsen T.O."/>
            <person name="Kjaerboelling I."/>
            <person name="Rothschild-Mancinelli K."/>
            <person name="Lyhne E.K."/>
            <person name="Kogle M.E."/>
            <person name="Barry K."/>
            <person name="Clum A."/>
            <person name="Na H."/>
            <person name="Ledsgaard L."/>
            <person name="Lin J."/>
            <person name="Lipzen A."/>
            <person name="Kuo A."/>
            <person name="Riley R."/>
            <person name="Mondo S."/>
            <person name="LaButti K."/>
            <person name="Haridas S."/>
            <person name="Pangalinan J."/>
            <person name="Salamov A.A."/>
            <person name="Simmons B.A."/>
            <person name="Magnuson J.K."/>
            <person name="Chen J."/>
            <person name="Drula E."/>
            <person name="Henrissat B."/>
            <person name="Wiebenga A."/>
            <person name="Lubbers R.J."/>
            <person name="Gomes A.C."/>
            <person name="Makela M.R."/>
            <person name="Stajich J."/>
            <person name="Grigoriev I.V."/>
            <person name="Mortensen U.H."/>
            <person name="De vries R.P."/>
            <person name="Baker S.E."/>
            <person name="Andersen M.R."/>
        </authorList>
    </citation>
    <scope>NUCLEOTIDE SEQUENCE [LARGE SCALE GENOMIC DNA]</scope>
    <source>
        <strain evidence="2 3">CBS 600.67</strain>
    </source>
</reference>